<dbReference type="EMBL" id="QSVQ01000017">
    <property type="protein sequence ID" value="RGO48265.1"/>
    <property type="molecule type" value="Genomic_DNA"/>
</dbReference>
<dbReference type="Proteomes" id="UP000261055">
    <property type="component" value="Unassembled WGS sequence"/>
</dbReference>
<dbReference type="Proteomes" id="UP000260664">
    <property type="component" value="Unassembled WGS sequence"/>
</dbReference>
<dbReference type="InterPro" id="IPR010982">
    <property type="entry name" value="Lambda_DNA-bd_dom_sf"/>
</dbReference>
<evidence type="ECO:0000313" key="7">
    <source>
        <dbReference type="Proteomes" id="UP000260664"/>
    </source>
</evidence>
<proteinExistence type="predicted"/>
<evidence type="ECO:0000313" key="5">
    <source>
        <dbReference type="EMBL" id="RGO48265.1"/>
    </source>
</evidence>
<evidence type="ECO:0000256" key="1">
    <source>
        <dbReference type="ARBA" id="ARBA00023125"/>
    </source>
</evidence>
<dbReference type="EMBL" id="QSEW01000002">
    <property type="protein sequence ID" value="RHA01740.1"/>
    <property type="molecule type" value="Genomic_DNA"/>
</dbReference>
<dbReference type="AlphaFoldDB" id="A0A3E4F8L6"/>
<dbReference type="SUPFAM" id="SSF47413">
    <property type="entry name" value="lambda repressor-like DNA-binding domains"/>
    <property type="match status" value="1"/>
</dbReference>
<evidence type="ECO:0000313" key="9">
    <source>
        <dbReference type="Proteomes" id="UP000261208"/>
    </source>
</evidence>
<evidence type="ECO:0000259" key="2">
    <source>
        <dbReference type="PROSITE" id="PS50943"/>
    </source>
</evidence>
<dbReference type="CDD" id="cd00093">
    <property type="entry name" value="HTH_XRE"/>
    <property type="match status" value="1"/>
</dbReference>
<evidence type="ECO:0000313" key="10">
    <source>
        <dbReference type="Proteomes" id="UP000284962"/>
    </source>
</evidence>
<sequence>MEDITNIFSSRLKNLRGNRNQDDVAKELGISRASLSYYETGARKPDINTLYALAKYYNVSSDYLLGLSEASSPRINTQAIVNQTGLSELAVYTLERLRCRSAKTSAESNSQYKDSKIASLLQLEVINLLLHPSNDLLLDDLANYLFVHFTHFSNWDYEDDPEDKICNLALHDRFLNYTYSEDYDFFSNAFLLLVQRHLQELRQHYTSKISDRLWKYDFPNLKYNDLYDVLIDFFHVTYLQL</sequence>
<evidence type="ECO:0000313" key="6">
    <source>
        <dbReference type="EMBL" id="RHA01740.1"/>
    </source>
</evidence>
<evidence type="ECO:0000313" key="8">
    <source>
        <dbReference type="Proteomes" id="UP000261055"/>
    </source>
</evidence>
<dbReference type="PROSITE" id="PS50943">
    <property type="entry name" value="HTH_CROC1"/>
    <property type="match status" value="1"/>
</dbReference>
<name>A0A3E4F8L6_9FIRM</name>
<protein>
    <submittedName>
        <fullName evidence="3">XRE family transcriptional regulator</fullName>
    </submittedName>
</protein>
<dbReference type="GO" id="GO:0003677">
    <property type="term" value="F:DNA binding"/>
    <property type="evidence" value="ECO:0007669"/>
    <property type="project" value="UniProtKB-KW"/>
</dbReference>
<organism evidence="3 7">
    <name type="scientific">Dorea formicigenerans</name>
    <dbReference type="NCBI Taxonomy" id="39486"/>
    <lineage>
        <taxon>Bacteria</taxon>
        <taxon>Bacillati</taxon>
        <taxon>Bacillota</taxon>
        <taxon>Clostridia</taxon>
        <taxon>Lachnospirales</taxon>
        <taxon>Lachnospiraceae</taxon>
        <taxon>Dorea</taxon>
    </lineage>
</organism>
<dbReference type="Gene3D" id="1.10.260.40">
    <property type="entry name" value="lambda repressor-like DNA-binding domains"/>
    <property type="match status" value="1"/>
</dbReference>
<dbReference type="EMBL" id="QSQQ01000013">
    <property type="protein sequence ID" value="RGK46892.1"/>
    <property type="molecule type" value="Genomic_DNA"/>
</dbReference>
<dbReference type="PANTHER" id="PTHR46558">
    <property type="entry name" value="TRACRIPTIONAL REGULATORY PROTEIN-RELATED-RELATED"/>
    <property type="match status" value="1"/>
</dbReference>
<dbReference type="RefSeq" id="WP_117494417.1">
    <property type="nucleotide sequence ID" value="NZ_QSOI01000003.1"/>
</dbReference>
<evidence type="ECO:0000313" key="3">
    <source>
        <dbReference type="EMBL" id="RGI85701.1"/>
    </source>
</evidence>
<dbReference type="EMBL" id="QSOI01000003">
    <property type="protein sequence ID" value="RGI85701.1"/>
    <property type="molecule type" value="Genomic_DNA"/>
</dbReference>
<feature type="domain" description="HTH cro/C1-type" evidence="2">
    <location>
        <begin position="12"/>
        <end position="64"/>
    </location>
</feature>
<keyword evidence="8" id="KW-1185">Reference proteome</keyword>
<dbReference type="SMART" id="SM00530">
    <property type="entry name" value="HTH_XRE"/>
    <property type="match status" value="1"/>
</dbReference>
<dbReference type="Pfam" id="PF01381">
    <property type="entry name" value="HTH_3"/>
    <property type="match status" value="1"/>
</dbReference>
<reference evidence="7 8" key="1">
    <citation type="submission" date="2018-08" db="EMBL/GenBank/DDBJ databases">
        <title>A genome reference for cultivated species of the human gut microbiota.</title>
        <authorList>
            <person name="Zou Y."/>
            <person name="Xue W."/>
            <person name="Luo G."/>
        </authorList>
    </citation>
    <scope>NUCLEOTIDE SEQUENCE [LARGE SCALE GENOMIC DNA]</scope>
    <source>
        <strain evidence="6 10">AM46-16</strain>
        <strain evidence="5 8">OM02-12</strain>
        <strain evidence="4 9">TF11-11</strain>
        <strain evidence="3 7">TM09-19AC</strain>
    </source>
</reference>
<dbReference type="Proteomes" id="UP000261208">
    <property type="component" value="Unassembled WGS sequence"/>
</dbReference>
<dbReference type="Proteomes" id="UP000284962">
    <property type="component" value="Unassembled WGS sequence"/>
</dbReference>
<dbReference type="PANTHER" id="PTHR46558:SF11">
    <property type="entry name" value="HTH-TYPE TRANSCRIPTIONAL REGULATOR XRE"/>
    <property type="match status" value="1"/>
</dbReference>
<dbReference type="InterPro" id="IPR001387">
    <property type="entry name" value="Cro/C1-type_HTH"/>
</dbReference>
<evidence type="ECO:0000313" key="4">
    <source>
        <dbReference type="EMBL" id="RGK46892.1"/>
    </source>
</evidence>
<accession>A0A3E4F8L6</accession>
<keyword evidence="1" id="KW-0238">DNA-binding</keyword>
<comment type="caution">
    <text evidence="3">The sequence shown here is derived from an EMBL/GenBank/DDBJ whole genome shotgun (WGS) entry which is preliminary data.</text>
</comment>
<gene>
    <name evidence="6" type="ORF">DW957_02860</name>
    <name evidence="5" type="ORF">DXB12_12680</name>
    <name evidence="4" type="ORF">DXD10_10400</name>
    <name evidence="3" type="ORF">DXD84_03105</name>
</gene>